<dbReference type="RefSeq" id="XP_020667851.2">
    <property type="nucleotide sequence ID" value="XM_020812192.2"/>
</dbReference>
<dbReference type="OrthoDB" id="9890280at2759"/>
<dbReference type="GO" id="GO:2000001">
    <property type="term" value="P:regulation of DNA damage checkpoint"/>
    <property type="evidence" value="ECO:0007669"/>
    <property type="project" value="TreeGrafter"/>
</dbReference>
<dbReference type="KEGG" id="pvt:110089272"/>
<sequence>MEAEQAPGGKPRKAEEASLSRPGQEEEKTPKEKPKTCLPEGPVKSKTSIKQARVLLKRLPSNKSERTRRVLPQKRLLEQFSSSEESPAADRKVKKACNHPSSPQISAVVSEVSPSPGVVVAADKESHVPASVVAASSGDLESDEDLESDTNDEEESKELSAYERKRLKNITENAKFFASLKLFESAARLREMTVKRKSHGIKRVKPSKKEACRRSLRLQRIDPTGAPLPETPGHAELPVEEHPRLPPGPLQMIPTDQEERTEDIEGFLDMWVKISKVEPQKTEKTICNLESYKARLRGMVLREDCVAKVVKTRIYSVAVHPSESRTLVAAGDKWGQIGLWNLDSRLEEPVHSFVIHCQPVSCMYFSPFNPAHLLSLSHDGTLRCGDVTRAVFDEVYRNEDYSLSSFDFLAVDASTLVVGMWDGRIAVVDKRTPENSAEIFADLNSVTRTVHVHPVSRYYFITAGARNVNIYDVRRLKESGNKPVVSLAGHTKSVASAYFSPVTGNRVVTTCADDQLRIFGTKCLTSLAPLLTTIKHNNNTGRWLTRFRAVWDPKRDDCFVVGSMLRPRQINAFHANGELVHSFFSEDHLGSVCSINAWHPTRYIVVGGNSSGRLHVFRE</sequence>
<dbReference type="InParanoid" id="A0A6J0V4M1"/>
<organism evidence="8 9">
    <name type="scientific">Pogona vitticeps</name>
    <name type="common">central bearded dragon</name>
    <dbReference type="NCBI Taxonomy" id="103695"/>
    <lineage>
        <taxon>Eukaryota</taxon>
        <taxon>Metazoa</taxon>
        <taxon>Chordata</taxon>
        <taxon>Craniata</taxon>
        <taxon>Vertebrata</taxon>
        <taxon>Euteleostomi</taxon>
        <taxon>Lepidosauria</taxon>
        <taxon>Squamata</taxon>
        <taxon>Bifurcata</taxon>
        <taxon>Unidentata</taxon>
        <taxon>Episquamata</taxon>
        <taxon>Toxicofera</taxon>
        <taxon>Iguania</taxon>
        <taxon>Acrodonta</taxon>
        <taxon>Agamidae</taxon>
        <taxon>Amphibolurinae</taxon>
        <taxon>Pogona</taxon>
    </lineage>
</organism>
<feature type="region of interest" description="Disordered" evidence="7">
    <location>
        <begin position="126"/>
        <end position="158"/>
    </location>
</feature>
<keyword evidence="4 6" id="KW-0853">WD repeat</keyword>
<protein>
    <recommendedName>
        <fullName evidence="3 6">WD repeat-containing protein 76</fullName>
    </recommendedName>
</protein>
<dbReference type="Proteomes" id="UP001652642">
    <property type="component" value="Chromosome 12"/>
</dbReference>
<dbReference type="AlphaFoldDB" id="A0A6J0V4M1"/>
<evidence type="ECO:0000256" key="3">
    <source>
        <dbReference type="ARBA" id="ARBA00021234"/>
    </source>
</evidence>
<comment type="subunit">
    <text evidence="6">Interacts with CUL4A and/or CUL4B.</text>
</comment>
<evidence type="ECO:0000256" key="4">
    <source>
        <dbReference type="ARBA" id="ARBA00022574"/>
    </source>
</evidence>
<proteinExistence type="inferred from homology"/>
<reference evidence="9" key="1">
    <citation type="submission" date="2025-08" db="UniProtKB">
        <authorList>
            <consortium name="RefSeq"/>
        </authorList>
    </citation>
    <scope>IDENTIFICATION</scope>
</reference>
<evidence type="ECO:0000256" key="2">
    <source>
        <dbReference type="ARBA" id="ARBA00005434"/>
    </source>
</evidence>
<gene>
    <name evidence="9" type="primary">WDR76</name>
</gene>
<evidence type="ECO:0000313" key="8">
    <source>
        <dbReference type="Proteomes" id="UP001652642"/>
    </source>
</evidence>
<dbReference type="GO" id="GO:0005634">
    <property type="term" value="C:nucleus"/>
    <property type="evidence" value="ECO:0007669"/>
    <property type="project" value="TreeGrafter"/>
</dbReference>
<comment type="function">
    <text evidence="1 6">Specifically binds 5-hydroxymethylcytosine (5hmC), suggesting that it acts as a specific reader of 5hmC.</text>
</comment>
<dbReference type="InterPro" id="IPR015943">
    <property type="entry name" value="WD40/YVTN_repeat-like_dom_sf"/>
</dbReference>
<dbReference type="PANTHER" id="PTHR14773:SF0">
    <property type="entry name" value="WD REPEAT-CONTAINING PROTEIN 76"/>
    <property type="match status" value="1"/>
</dbReference>
<dbReference type="Pfam" id="PF00400">
    <property type="entry name" value="WD40"/>
    <property type="match status" value="1"/>
</dbReference>
<dbReference type="GeneID" id="110089272"/>
<dbReference type="InterPro" id="IPR050853">
    <property type="entry name" value="WD_repeat_DNA-damage-binding"/>
</dbReference>
<dbReference type="Gene3D" id="2.130.10.10">
    <property type="entry name" value="YVTN repeat-like/Quinoprotein amine dehydrogenase"/>
    <property type="match status" value="1"/>
</dbReference>
<dbReference type="GO" id="GO:0003677">
    <property type="term" value="F:DNA binding"/>
    <property type="evidence" value="ECO:0007669"/>
    <property type="project" value="TreeGrafter"/>
</dbReference>
<dbReference type="InterPro" id="IPR036322">
    <property type="entry name" value="WD40_repeat_dom_sf"/>
</dbReference>
<accession>A0A6J0V4M1</accession>
<dbReference type="InterPro" id="IPR001680">
    <property type="entry name" value="WD40_rpt"/>
</dbReference>
<dbReference type="CTD" id="79968"/>
<keyword evidence="8" id="KW-1185">Reference proteome</keyword>
<feature type="compositionally biased region" description="Basic and acidic residues" evidence="7">
    <location>
        <begin position="12"/>
        <end position="35"/>
    </location>
</feature>
<feature type="region of interest" description="Disordered" evidence="7">
    <location>
        <begin position="1"/>
        <end position="107"/>
    </location>
</feature>
<evidence type="ECO:0000256" key="6">
    <source>
        <dbReference type="RuleBase" id="RU365004"/>
    </source>
</evidence>
<dbReference type="SUPFAM" id="SSF50978">
    <property type="entry name" value="WD40 repeat-like"/>
    <property type="match status" value="1"/>
</dbReference>
<keyword evidence="5" id="KW-0677">Repeat</keyword>
<dbReference type="SMART" id="SM00320">
    <property type="entry name" value="WD40"/>
    <property type="match status" value="5"/>
</dbReference>
<feature type="compositionally biased region" description="Low complexity" evidence="7">
    <location>
        <begin position="128"/>
        <end position="139"/>
    </location>
</feature>
<dbReference type="PANTHER" id="PTHR14773">
    <property type="entry name" value="WD REPEAT-CONTAINING PROTEIN 76"/>
    <property type="match status" value="1"/>
</dbReference>
<evidence type="ECO:0000256" key="1">
    <source>
        <dbReference type="ARBA" id="ARBA00002530"/>
    </source>
</evidence>
<evidence type="ECO:0000313" key="9">
    <source>
        <dbReference type="RefSeq" id="XP_020667851.2"/>
    </source>
</evidence>
<feature type="compositionally biased region" description="Acidic residues" evidence="7">
    <location>
        <begin position="140"/>
        <end position="156"/>
    </location>
</feature>
<name>A0A6J0V4M1_9SAUR</name>
<feature type="region of interest" description="Disordered" evidence="7">
    <location>
        <begin position="222"/>
        <end position="250"/>
    </location>
</feature>
<evidence type="ECO:0000256" key="7">
    <source>
        <dbReference type="SAM" id="MobiDB-lite"/>
    </source>
</evidence>
<comment type="similarity">
    <text evidence="2 6">Belongs to the WD repeat DDB2/WDR76 family.</text>
</comment>
<evidence type="ECO:0000256" key="5">
    <source>
        <dbReference type="ARBA" id="ARBA00022737"/>
    </source>
</evidence>